<feature type="chain" id="PRO_5038668259" description="Superoxide dismutase copper/zinc binding domain-containing protein" evidence="2">
    <location>
        <begin position="23"/>
        <end position="212"/>
    </location>
</feature>
<sequence length="212" mass="20849">MRRRPALTALLLVPALAAGATACGTGGDETGALPVPRPGGSAPIVPGGVLGAGIDEGTFAPWAVNETAVTYDPAVVPVGATASLSIAPETNGATVTLLVTGMLAKRGYGAHLHTAPCGPDGAAAGPHYQHTADPAATADPSVDSAYANPANEVWLDFTADDRGAATVTASGAWKLDGPDRPRSLVIHADRTATADGAAGTAGPRAACLTLSA</sequence>
<comment type="similarity">
    <text evidence="1">Belongs to the Cu-Zn superoxide dismutase family.</text>
</comment>
<dbReference type="AlphaFoldDB" id="A0A8J3Y7B8"/>
<name>A0A8J3Y7B8_9ACTN</name>
<gene>
    <name evidence="4" type="ORF">Sya03_25680</name>
</gene>
<organism evidence="4 5">
    <name type="scientific">Spirilliplanes yamanashiensis</name>
    <dbReference type="NCBI Taxonomy" id="42233"/>
    <lineage>
        <taxon>Bacteria</taxon>
        <taxon>Bacillati</taxon>
        <taxon>Actinomycetota</taxon>
        <taxon>Actinomycetes</taxon>
        <taxon>Micromonosporales</taxon>
        <taxon>Micromonosporaceae</taxon>
        <taxon>Spirilliplanes</taxon>
    </lineage>
</organism>
<dbReference type="InterPro" id="IPR001424">
    <property type="entry name" value="SOD_Cu_Zn_dom"/>
</dbReference>
<evidence type="ECO:0000256" key="2">
    <source>
        <dbReference type="SAM" id="SignalP"/>
    </source>
</evidence>
<dbReference type="SUPFAM" id="SSF49329">
    <property type="entry name" value="Cu,Zn superoxide dismutase-like"/>
    <property type="match status" value="1"/>
</dbReference>
<protein>
    <recommendedName>
        <fullName evidence="3">Superoxide dismutase copper/zinc binding domain-containing protein</fullName>
    </recommendedName>
</protein>
<comment type="caution">
    <text evidence="4">The sequence shown here is derived from an EMBL/GenBank/DDBJ whole genome shotgun (WGS) entry which is preliminary data.</text>
</comment>
<dbReference type="Proteomes" id="UP000652013">
    <property type="component" value="Unassembled WGS sequence"/>
</dbReference>
<dbReference type="InterPro" id="IPR036423">
    <property type="entry name" value="SOD-like_Cu/Zn_dom_sf"/>
</dbReference>
<evidence type="ECO:0000256" key="1">
    <source>
        <dbReference type="ARBA" id="ARBA00010457"/>
    </source>
</evidence>
<dbReference type="EMBL" id="BOOY01000018">
    <property type="protein sequence ID" value="GIJ03216.1"/>
    <property type="molecule type" value="Genomic_DNA"/>
</dbReference>
<accession>A0A8J3Y7B8</accession>
<evidence type="ECO:0000259" key="3">
    <source>
        <dbReference type="Pfam" id="PF00080"/>
    </source>
</evidence>
<dbReference type="RefSeq" id="WP_239107418.1">
    <property type="nucleotide sequence ID" value="NZ_BAAAGJ010000005.1"/>
</dbReference>
<feature type="domain" description="Superoxide dismutase copper/zinc binding" evidence="3">
    <location>
        <begin position="89"/>
        <end position="207"/>
    </location>
</feature>
<proteinExistence type="inferred from homology"/>
<keyword evidence="5" id="KW-1185">Reference proteome</keyword>
<dbReference type="Pfam" id="PF00080">
    <property type="entry name" value="Sod_Cu"/>
    <property type="match status" value="1"/>
</dbReference>
<dbReference type="PROSITE" id="PS51257">
    <property type="entry name" value="PROKAR_LIPOPROTEIN"/>
    <property type="match status" value="1"/>
</dbReference>
<dbReference type="GO" id="GO:0006801">
    <property type="term" value="P:superoxide metabolic process"/>
    <property type="evidence" value="ECO:0007669"/>
    <property type="project" value="InterPro"/>
</dbReference>
<keyword evidence="2" id="KW-0732">Signal</keyword>
<dbReference type="GO" id="GO:0046872">
    <property type="term" value="F:metal ion binding"/>
    <property type="evidence" value="ECO:0007669"/>
    <property type="project" value="InterPro"/>
</dbReference>
<dbReference type="Gene3D" id="2.60.40.200">
    <property type="entry name" value="Superoxide dismutase, copper/zinc binding domain"/>
    <property type="match status" value="1"/>
</dbReference>
<feature type="signal peptide" evidence="2">
    <location>
        <begin position="1"/>
        <end position="22"/>
    </location>
</feature>
<evidence type="ECO:0000313" key="5">
    <source>
        <dbReference type="Proteomes" id="UP000652013"/>
    </source>
</evidence>
<reference evidence="4" key="1">
    <citation type="submission" date="2021-01" db="EMBL/GenBank/DDBJ databases">
        <title>Whole genome shotgun sequence of Spirilliplanes yamanashiensis NBRC 15828.</title>
        <authorList>
            <person name="Komaki H."/>
            <person name="Tamura T."/>
        </authorList>
    </citation>
    <scope>NUCLEOTIDE SEQUENCE</scope>
    <source>
        <strain evidence="4">NBRC 15828</strain>
    </source>
</reference>
<evidence type="ECO:0000313" key="4">
    <source>
        <dbReference type="EMBL" id="GIJ03216.1"/>
    </source>
</evidence>